<proteinExistence type="predicted"/>
<evidence type="ECO:0000256" key="1">
    <source>
        <dbReference type="SAM" id="Coils"/>
    </source>
</evidence>
<dbReference type="OrthoDB" id="6086640at2"/>
<evidence type="ECO:0000313" key="3">
    <source>
        <dbReference type="EMBL" id="AKE57848.1"/>
    </source>
</evidence>
<dbReference type="InterPro" id="IPR009648">
    <property type="entry name" value="Malonate_gamma"/>
</dbReference>
<dbReference type="AlphaFoldDB" id="A0A0F6RE08"/>
<protein>
    <submittedName>
        <fullName evidence="3">Malonate decarboxylase subunit gamma</fullName>
    </submittedName>
</protein>
<dbReference type="GO" id="GO:0016874">
    <property type="term" value="F:ligase activity"/>
    <property type="evidence" value="ECO:0007669"/>
    <property type="project" value="InterPro"/>
</dbReference>
<dbReference type="GO" id="GO:0005975">
    <property type="term" value="P:carbohydrate metabolic process"/>
    <property type="evidence" value="ECO:0007669"/>
    <property type="project" value="InterPro"/>
</dbReference>
<dbReference type="InterPro" id="IPR029045">
    <property type="entry name" value="ClpP/crotonase-like_dom_sf"/>
</dbReference>
<dbReference type="InterPro" id="IPR011763">
    <property type="entry name" value="COA_CT_C"/>
</dbReference>
<feature type="coiled-coil region" evidence="1">
    <location>
        <begin position="221"/>
        <end position="248"/>
    </location>
</feature>
<dbReference type="KEGG" id="cama:F384_01155"/>
<evidence type="ECO:0000313" key="4">
    <source>
        <dbReference type="Proteomes" id="UP000034085"/>
    </source>
</evidence>
<dbReference type="RefSeq" id="WP_046475904.1">
    <property type="nucleotide sequence ID" value="NZ_CP011132.1"/>
</dbReference>
<name>A0A0F6RE08_CITAM</name>
<dbReference type="NCBIfam" id="TIGR03134">
    <property type="entry name" value="malonate_gamma"/>
    <property type="match status" value="1"/>
</dbReference>
<reference evidence="3 4" key="1">
    <citation type="journal article" date="2013" name="Appl. Microbiol. Biotechnol.">
        <title>Glycerol assimilation and production of 1,3-propanediol by Citrobacter amalonaticus Y19.</title>
        <authorList>
            <person name="Ainala S.K."/>
            <person name="Ashok S."/>
            <person name="Ko Y."/>
            <person name="Park S."/>
        </authorList>
    </citation>
    <scope>NUCLEOTIDE SEQUENCE [LARGE SCALE GENOMIC DNA]</scope>
    <source>
        <strain evidence="3 4">Y19</strain>
    </source>
</reference>
<dbReference type="PROSITE" id="PS50989">
    <property type="entry name" value="COA_CT_CTER"/>
    <property type="match status" value="1"/>
</dbReference>
<evidence type="ECO:0000259" key="2">
    <source>
        <dbReference type="PROSITE" id="PS50989"/>
    </source>
</evidence>
<keyword evidence="1" id="KW-0175">Coiled coil</keyword>
<gene>
    <name evidence="3" type="ORF">F384_01155</name>
</gene>
<dbReference type="Gene3D" id="3.90.226.10">
    <property type="entry name" value="2-enoyl-CoA Hydratase, Chain A, domain 1"/>
    <property type="match status" value="1"/>
</dbReference>
<dbReference type="SUPFAM" id="SSF52096">
    <property type="entry name" value="ClpP/crotonase"/>
    <property type="match status" value="1"/>
</dbReference>
<dbReference type="EMBL" id="CP011132">
    <property type="protein sequence ID" value="AKE57848.1"/>
    <property type="molecule type" value="Genomic_DNA"/>
</dbReference>
<sequence length="293" mass="31819">METLMGQGRAAIDMLVDPDSFQENQLPAFTLPCEDYGPGAVVGSAQLGGRTCTVIANDAMAFNPRFPVVYAGIIGLEEAYKMARAVYCSIAADANKPIADKRTLLLIVDTPGNGPGKVEEIIGMNKATGAYQLALAEARKAGHPVIALVIGRAISGAFLCHGLQADRILSLSSKFNTMIHVMPLTSIARITRQSLERLSELATSNPVFAAGPQFFYHLGGIEQQIDELDQMRDALLQHMTEIRALKCEGQQHLLGPEGRGRLGFHRGGRKIRTAVQALMQQQFEDVVERYIQA</sequence>
<organism evidence="3 4">
    <name type="scientific">Citrobacter amalonaticus Y19</name>
    <dbReference type="NCBI Taxonomy" id="1261127"/>
    <lineage>
        <taxon>Bacteria</taxon>
        <taxon>Pseudomonadati</taxon>
        <taxon>Pseudomonadota</taxon>
        <taxon>Gammaproteobacteria</taxon>
        <taxon>Enterobacterales</taxon>
        <taxon>Enterobacteriaceae</taxon>
        <taxon>Citrobacter</taxon>
    </lineage>
</organism>
<dbReference type="HOGENOM" id="CLU_949116_0_0_6"/>
<accession>A0A0F6RE08</accession>
<feature type="domain" description="CoA carboxyltransferase C-terminal" evidence="2">
    <location>
        <begin position="1"/>
        <end position="281"/>
    </location>
</feature>
<dbReference type="Proteomes" id="UP000034085">
    <property type="component" value="Chromosome"/>
</dbReference>
<dbReference type="PATRIC" id="fig|1261127.3.peg.231"/>
<dbReference type="Pfam" id="PF06833">
    <property type="entry name" value="MdcE"/>
    <property type="match status" value="1"/>
</dbReference>